<evidence type="ECO:0000313" key="2">
    <source>
        <dbReference type="EMBL" id="TQL71621.1"/>
    </source>
</evidence>
<keyword evidence="1" id="KW-0812">Transmembrane</keyword>
<keyword evidence="1" id="KW-1133">Transmembrane helix</keyword>
<evidence type="ECO:0000256" key="1">
    <source>
        <dbReference type="SAM" id="Phobius"/>
    </source>
</evidence>
<reference evidence="2 3" key="1">
    <citation type="submission" date="2019-06" db="EMBL/GenBank/DDBJ databases">
        <title>Sequencing the genomes of 1000 actinobacteria strains.</title>
        <authorList>
            <person name="Klenk H.-P."/>
        </authorList>
    </citation>
    <scope>NUCLEOTIDE SEQUENCE [LARGE SCALE GENOMIC DNA]</scope>
    <source>
        <strain evidence="2 3">DSM 24083</strain>
    </source>
</reference>
<dbReference type="RefSeq" id="WP_141867346.1">
    <property type="nucleotide sequence ID" value="NZ_BAABAN010000001.1"/>
</dbReference>
<keyword evidence="1" id="KW-0472">Membrane</keyword>
<dbReference type="OrthoDB" id="5244439at2"/>
<feature type="transmembrane region" description="Helical" evidence="1">
    <location>
        <begin position="48"/>
        <end position="67"/>
    </location>
</feature>
<organism evidence="2 3">
    <name type="scientific">Enteractinococcus coprophilus</name>
    <dbReference type="NCBI Taxonomy" id="1027633"/>
    <lineage>
        <taxon>Bacteria</taxon>
        <taxon>Bacillati</taxon>
        <taxon>Actinomycetota</taxon>
        <taxon>Actinomycetes</taxon>
        <taxon>Micrococcales</taxon>
        <taxon>Micrococcaceae</taxon>
    </lineage>
</organism>
<gene>
    <name evidence="2" type="ORF">FB556_2109</name>
</gene>
<accession>A0A543AGA8</accession>
<dbReference type="AlphaFoldDB" id="A0A543AGA8"/>
<proteinExistence type="predicted"/>
<evidence type="ECO:0000313" key="3">
    <source>
        <dbReference type="Proteomes" id="UP000319746"/>
    </source>
</evidence>
<dbReference type="EMBL" id="VFOU01000003">
    <property type="protein sequence ID" value="TQL71621.1"/>
    <property type="molecule type" value="Genomic_DNA"/>
</dbReference>
<sequence length="102" mass="10347">MAQKKAEPTVGLVALGMIGRYVSARATKIRPLGGVVLGAAGIAAGRRWYRTSGPGTTALLTTIYLGAFGASHPLAKKIGAWPSVLVSTAAAAGAAWVLNDTK</sequence>
<protein>
    <submittedName>
        <fullName evidence="2">Uncharacterized protein</fullName>
    </submittedName>
</protein>
<dbReference type="Proteomes" id="UP000319746">
    <property type="component" value="Unassembled WGS sequence"/>
</dbReference>
<keyword evidence="3" id="KW-1185">Reference proteome</keyword>
<name>A0A543AGA8_9MICC</name>
<comment type="caution">
    <text evidence="2">The sequence shown here is derived from an EMBL/GenBank/DDBJ whole genome shotgun (WGS) entry which is preliminary data.</text>
</comment>
<feature type="transmembrane region" description="Helical" evidence="1">
    <location>
        <begin position="79"/>
        <end position="98"/>
    </location>
</feature>